<comment type="caution">
    <text evidence="1">The sequence shown here is derived from an EMBL/GenBank/DDBJ whole genome shotgun (WGS) entry which is preliminary data.</text>
</comment>
<name>A0AAP0NZ42_9MAGN</name>
<proteinExistence type="predicted"/>
<sequence>MGAELSTSRPEKEKIGDYLCARNYGGTQAFGYALRFVERSDKLGQACDFDLPTFNFHSVSFCNIVKHREMESKAWIRIQIGESIKEKLLCKNSFGLNRLKVRGIPEIVFPMSRLINRVADQAKRRLVTTSEPAEAATTYFSLNWEYNIGTLCFPKLRALGFIDQPTDTRLDV</sequence>
<dbReference type="AlphaFoldDB" id="A0AAP0NZ42"/>
<dbReference type="EMBL" id="JBBNAF010000008">
    <property type="protein sequence ID" value="KAK9121511.1"/>
    <property type="molecule type" value="Genomic_DNA"/>
</dbReference>
<organism evidence="1 2">
    <name type="scientific">Stephania yunnanensis</name>
    <dbReference type="NCBI Taxonomy" id="152371"/>
    <lineage>
        <taxon>Eukaryota</taxon>
        <taxon>Viridiplantae</taxon>
        <taxon>Streptophyta</taxon>
        <taxon>Embryophyta</taxon>
        <taxon>Tracheophyta</taxon>
        <taxon>Spermatophyta</taxon>
        <taxon>Magnoliopsida</taxon>
        <taxon>Ranunculales</taxon>
        <taxon>Menispermaceae</taxon>
        <taxon>Menispermoideae</taxon>
        <taxon>Cissampelideae</taxon>
        <taxon>Stephania</taxon>
    </lineage>
</organism>
<reference evidence="1 2" key="1">
    <citation type="submission" date="2024-01" db="EMBL/GenBank/DDBJ databases">
        <title>Genome assemblies of Stephania.</title>
        <authorList>
            <person name="Yang L."/>
        </authorList>
    </citation>
    <scope>NUCLEOTIDE SEQUENCE [LARGE SCALE GENOMIC DNA]</scope>
    <source>
        <strain evidence="1">YNDBR</strain>
        <tissue evidence="1">Leaf</tissue>
    </source>
</reference>
<evidence type="ECO:0000313" key="1">
    <source>
        <dbReference type="EMBL" id="KAK9121511.1"/>
    </source>
</evidence>
<dbReference type="Proteomes" id="UP001420932">
    <property type="component" value="Unassembled WGS sequence"/>
</dbReference>
<gene>
    <name evidence="1" type="ORF">Syun_019128</name>
</gene>
<accession>A0AAP0NZ42</accession>
<protein>
    <submittedName>
        <fullName evidence="1">Uncharacterized protein</fullName>
    </submittedName>
</protein>
<evidence type="ECO:0000313" key="2">
    <source>
        <dbReference type="Proteomes" id="UP001420932"/>
    </source>
</evidence>
<keyword evidence="2" id="KW-1185">Reference proteome</keyword>